<dbReference type="InterPro" id="IPR029039">
    <property type="entry name" value="Flavoprotein-like_sf"/>
</dbReference>
<keyword evidence="4" id="KW-0560">Oxidoreductase</keyword>
<proteinExistence type="predicted"/>
<keyword evidence="2" id="KW-0288">FMN</keyword>
<keyword evidence="5" id="KW-1185">Reference proteome</keyword>
<dbReference type="InterPro" id="IPR005025">
    <property type="entry name" value="FMN_Rdtase-like_dom"/>
</dbReference>
<comment type="caution">
    <text evidence="4">The sequence shown here is derived from an EMBL/GenBank/DDBJ whole genome shotgun (WGS) entry which is preliminary data.</text>
</comment>
<dbReference type="EC" id="1.-.-.-" evidence="4"/>
<evidence type="ECO:0000259" key="3">
    <source>
        <dbReference type="Pfam" id="PF03358"/>
    </source>
</evidence>
<evidence type="ECO:0000256" key="1">
    <source>
        <dbReference type="ARBA" id="ARBA00001917"/>
    </source>
</evidence>
<dbReference type="Proteomes" id="UP001595548">
    <property type="component" value="Unassembled WGS sequence"/>
</dbReference>
<evidence type="ECO:0000313" key="5">
    <source>
        <dbReference type="Proteomes" id="UP001595548"/>
    </source>
</evidence>
<protein>
    <submittedName>
        <fullName evidence="4">NADPH-dependent FMN reductase</fullName>
        <ecNumber evidence="4">1.-.-.-</ecNumber>
    </submittedName>
</protein>
<dbReference type="SUPFAM" id="SSF52218">
    <property type="entry name" value="Flavoproteins"/>
    <property type="match status" value="1"/>
</dbReference>
<evidence type="ECO:0000256" key="2">
    <source>
        <dbReference type="ARBA" id="ARBA00022643"/>
    </source>
</evidence>
<reference evidence="5" key="1">
    <citation type="journal article" date="2019" name="Int. J. Syst. Evol. Microbiol.">
        <title>The Global Catalogue of Microorganisms (GCM) 10K type strain sequencing project: providing services to taxonomists for standard genome sequencing and annotation.</title>
        <authorList>
            <consortium name="The Broad Institute Genomics Platform"/>
            <consortium name="The Broad Institute Genome Sequencing Center for Infectious Disease"/>
            <person name="Wu L."/>
            <person name="Ma J."/>
        </authorList>
    </citation>
    <scope>NUCLEOTIDE SEQUENCE [LARGE SCALE GENOMIC DNA]</scope>
    <source>
        <strain evidence="5">KCTC 52141</strain>
    </source>
</reference>
<dbReference type="InterPro" id="IPR050712">
    <property type="entry name" value="NAD(P)H-dep_reductase"/>
</dbReference>
<keyword evidence="2" id="KW-0285">Flavoprotein</keyword>
<organism evidence="4 5">
    <name type="scientific">Gilvimarinus japonicus</name>
    <dbReference type="NCBI Taxonomy" id="1796469"/>
    <lineage>
        <taxon>Bacteria</taxon>
        <taxon>Pseudomonadati</taxon>
        <taxon>Pseudomonadota</taxon>
        <taxon>Gammaproteobacteria</taxon>
        <taxon>Cellvibrionales</taxon>
        <taxon>Cellvibrionaceae</taxon>
        <taxon>Gilvimarinus</taxon>
    </lineage>
</organism>
<dbReference type="GO" id="GO:0016491">
    <property type="term" value="F:oxidoreductase activity"/>
    <property type="evidence" value="ECO:0007669"/>
    <property type="project" value="UniProtKB-KW"/>
</dbReference>
<dbReference type="Pfam" id="PF03358">
    <property type="entry name" value="FMN_red"/>
    <property type="match status" value="1"/>
</dbReference>
<comment type="cofactor">
    <cofactor evidence="1">
        <name>FMN</name>
        <dbReference type="ChEBI" id="CHEBI:58210"/>
    </cofactor>
</comment>
<feature type="domain" description="NADPH-dependent FMN reductase-like" evidence="3">
    <location>
        <begin position="1"/>
        <end position="153"/>
    </location>
</feature>
<evidence type="ECO:0000313" key="4">
    <source>
        <dbReference type="EMBL" id="MFC3156395.1"/>
    </source>
</evidence>
<gene>
    <name evidence="4" type="ORF">ACFOEB_14375</name>
</gene>
<dbReference type="RefSeq" id="WP_339614741.1">
    <property type="nucleotide sequence ID" value="NZ_AP031500.1"/>
</dbReference>
<accession>A0ABV7HWD7</accession>
<dbReference type="EMBL" id="JBHRTL010000030">
    <property type="protein sequence ID" value="MFC3156395.1"/>
    <property type="molecule type" value="Genomic_DNA"/>
</dbReference>
<dbReference type="Gene3D" id="3.40.50.360">
    <property type="match status" value="1"/>
</dbReference>
<dbReference type="PANTHER" id="PTHR30543">
    <property type="entry name" value="CHROMATE REDUCTASE"/>
    <property type="match status" value="1"/>
</dbReference>
<dbReference type="PANTHER" id="PTHR30543:SF21">
    <property type="entry name" value="NAD(P)H-DEPENDENT FMN REDUCTASE LOT6"/>
    <property type="match status" value="1"/>
</dbReference>
<name>A0ABV7HWD7_9GAMM</name>
<sequence>MKVVAVSGSLRQDSFNSALLSAAREYFFAAGESPEVEWIEADIAAIPLYNQDLDGDTKPDAVALLLDQIAGADALVIATPEYNYGIPGPLKNAIDWVSRPAYRSVLAHIPTLIMSASMSPIGGVRAQGQLKQVLAGTLTPVFPCPEFAVASAHECFSDGQLTDAATAQKLERLVVDFMAWVNAEIDFEH</sequence>